<evidence type="ECO:0000256" key="2">
    <source>
        <dbReference type="SAM" id="Phobius"/>
    </source>
</evidence>
<keyword evidence="2" id="KW-1133">Transmembrane helix</keyword>
<feature type="transmembrane region" description="Helical" evidence="2">
    <location>
        <begin position="179"/>
        <end position="200"/>
    </location>
</feature>
<keyword evidence="4" id="KW-1185">Reference proteome</keyword>
<proteinExistence type="predicted"/>
<keyword evidence="2" id="KW-0472">Membrane</keyword>
<feature type="compositionally biased region" description="Low complexity" evidence="1">
    <location>
        <begin position="1"/>
        <end position="18"/>
    </location>
</feature>
<dbReference type="EMBL" id="BAAAOR010000007">
    <property type="protein sequence ID" value="GAA1505755.1"/>
    <property type="molecule type" value="Genomic_DNA"/>
</dbReference>
<keyword evidence="2" id="KW-0812">Transmembrane</keyword>
<dbReference type="Proteomes" id="UP001500842">
    <property type="component" value="Unassembled WGS sequence"/>
</dbReference>
<evidence type="ECO:0000313" key="3">
    <source>
        <dbReference type="EMBL" id="GAA1505755.1"/>
    </source>
</evidence>
<evidence type="ECO:0000313" key="4">
    <source>
        <dbReference type="Proteomes" id="UP001500842"/>
    </source>
</evidence>
<protein>
    <recommendedName>
        <fullName evidence="5">Membrane protein DUF2306</fullName>
    </recommendedName>
</protein>
<dbReference type="Pfam" id="PF10067">
    <property type="entry name" value="DUF2306"/>
    <property type="match status" value="1"/>
</dbReference>
<comment type="caution">
    <text evidence="3">The sequence shown here is derived from an EMBL/GenBank/DDBJ whole genome shotgun (WGS) entry which is preliminary data.</text>
</comment>
<evidence type="ECO:0000256" key="1">
    <source>
        <dbReference type="SAM" id="MobiDB-lite"/>
    </source>
</evidence>
<dbReference type="InterPro" id="IPR018750">
    <property type="entry name" value="DUF2306_membrane"/>
</dbReference>
<evidence type="ECO:0008006" key="5">
    <source>
        <dbReference type="Google" id="ProtNLM"/>
    </source>
</evidence>
<organism evidence="3 4">
    <name type="scientific">Nocardioides humi</name>
    <dbReference type="NCBI Taxonomy" id="449461"/>
    <lineage>
        <taxon>Bacteria</taxon>
        <taxon>Bacillati</taxon>
        <taxon>Actinomycetota</taxon>
        <taxon>Actinomycetes</taxon>
        <taxon>Propionibacteriales</taxon>
        <taxon>Nocardioidaceae</taxon>
        <taxon>Nocardioides</taxon>
    </lineage>
</organism>
<feature type="transmembrane region" description="Helical" evidence="2">
    <location>
        <begin position="30"/>
        <end position="50"/>
    </location>
</feature>
<dbReference type="RefSeq" id="WP_141007906.1">
    <property type="nucleotide sequence ID" value="NZ_BAAAOR010000007.1"/>
</dbReference>
<feature type="region of interest" description="Disordered" evidence="1">
    <location>
        <begin position="1"/>
        <end position="21"/>
    </location>
</feature>
<name>A0ABN1ZVU5_9ACTN</name>
<feature type="transmembrane region" description="Helical" evidence="2">
    <location>
        <begin position="139"/>
        <end position="159"/>
    </location>
</feature>
<reference evidence="3 4" key="1">
    <citation type="journal article" date="2019" name="Int. J. Syst. Evol. Microbiol.">
        <title>The Global Catalogue of Microorganisms (GCM) 10K type strain sequencing project: providing services to taxonomists for standard genome sequencing and annotation.</title>
        <authorList>
            <consortium name="The Broad Institute Genomics Platform"/>
            <consortium name="The Broad Institute Genome Sequencing Center for Infectious Disease"/>
            <person name="Wu L."/>
            <person name="Ma J."/>
        </authorList>
    </citation>
    <scope>NUCLEOTIDE SEQUENCE [LARGE SCALE GENOMIC DNA]</scope>
    <source>
        <strain evidence="3 4">JCM 14942</strain>
    </source>
</reference>
<feature type="transmembrane region" description="Helical" evidence="2">
    <location>
        <begin position="111"/>
        <end position="133"/>
    </location>
</feature>
<accession>A0ABN1ZVU5</accession>
<feature type="transmembrane region" description="Helical" evidence="2">
    <location>
        <begin position="212"/>
        <end position="232"/>
    </location>
</feature>
<feature type="transmembrane region" description="Helical" evidence="2">
    <location>
        <begin position="77"/>
        <end position="99"/>
    </location>
</feature>
<sequence>MPTTEPVSPTSPDSPDSSGAATRPAHGRRWWWWFALTSVAITVLAVGPYLTASLAELSVDDHGVASNYVDRPAPFRVALYLHASFAGVALLLSPLQFATRLRRRRPRIHRAVGRMVLAAILVSGLAGLVLSFVNEAGPIGVVGFGGLALAWLACAGAAYRTARRRDLAAHRRWAIRTFALTYAGVTLRLQTILLVTLQVALGGDADLAFDRAYYVVTLSSWVPNLLVAEWYLRRGRGR</sequence>
<gene>
    <name evidence="3" type="ORF">GCM10009788_06770</name>
</gene>